<dbReference type="Proteomes" id="UP000234914">
    <property type="component" value="Unassembled WGS sequence"/>
</dbReference>
<sequence length="160" mass="18260">MAQQSAEKKQSYDKVSVKNSSKKLRDKRLNIRFSDEEFSMLKAKAEGMSLARYARAILTKGKVTKRERDFPTIDPRLLQQLHAMGKNLNQLVRYTHEQANTKRPIDTLNLALAIDNMAEQLAGLKAQYQIKKNYFNAGEGEDHATEDIDDSIAMPMEVSR</sequence>
<dbReference type="InterPro" id="IPR053842">
    <property type="entry name" value="NikA-like"/>
</dbReference>
<name>A0A2I1RFQ0_FAUOS</name>
<dbReference type="Pfam" id="PF21983">
    <property type="entry name" value="NikA-like"/>
    <property type="match status" value="1"/>
</dbReference>
<evidence type="ECO:0000313" key="2">
    <source>
        <dbReference type="EMBL" id="PKZ67950.1"/>
    </source>
</evidence>
<dbReference type="RefSeq" id="WP_101965071.1">
    <property type="nucleotide sequence ID" value="NZ_PKJS01000017.1"/>
</dbReference>
<proteinExistence type="predicted"/>
<feature type="region of interest" description="Disordered" evidence="1">
    <location>
        <begin position="1"/>
        <end position="22"/>
    </location>
</feature>
<dbReference type="AlphaFoldDB" id="A0A2I1RFQ0"/>
<accession>A0A2I1RFQ0</accession>
<gene>
    <name evidence="2" type="ORF">CYJ96_11105</name>
</gene>
<organism evidence="2 3">
    <name type="scientific">Faucicola osloensis</name>
    <name type="common">Moraxella osloensis</name>
    <dbReference type="NCBI Taxonomy" id="34062"/>
    <lineage>
        <taxon>Bacteria</taxon>
        <taxon>Pseudomonadati</taxon>
        <taxon>Pseudomonadota</taxon>
        <taxon>Gammaproteobacteria</taxon>
        <taxon>Moraxellales</taxon>
        <taxon>Moraxellaceae</taxon>
        <taxon>Faucicola</taxon>
    </lineage>
</organism>
<evidence type="ECO:0000256" key="1">
    <source>
        <dbReference type="SAM" id="MobiDB-lite"/>
    </source>
</evidence>
<evidence type="ECO:0008006" key="4">
    <source>
        <dbReference type="Google" id="ProtNLM"/>
    </source>
</evidence>
<dbReference type="EMBL" id="PKJS01000017">
    <property type="protein sequence ID" value="PKZ67950.1"/>
    <property type="molecule type" value="Genomic_DNA"/>
</dbReference>
<comment type="caution">
    <text evidence="2">The sequence shown here is derived from an EMBL/GenBank/DDBJ whole genome shotgun (WGS) entry which is preliminary data.</text>
</comment>
<protein>
    <recommendedName>
        <fullName evidence="4">Plasmid mobilization relaxosome protein MobC</fullName>
    </recommendedName>
</protein>
<reference evidence="2 3" key="1">
    <citation type="submission" date="2017-12" db="EMBL/GenBank/DDBJ databases">
        <title>Phylogenetic diversity of female urinary microbiome.</title>
        <authorList>
            <person name="Thomas-White K."/>
            <person name="Wolfe A.J."/>
        </authorList>
    </citation>
    <scope>NUCLEOTIDE SEQUENCE [LARGE SCALE GENOMIC DNA]</scope>
    <source>
        <strain evidence="2 3">UMB0416</strain>
    </source>
</reference>
<feature type="compositionally biased region" description="Basic and acidic residues" evidence="1">
    <location>
        <begin position="1"/>
        <end position="16"/>
    </location>
</feature>
<evidence type="ECO:0000313" key="3">
    <source>
        <dbReference type="Proteomes" id="UP000234914"/>
    </source>
</evidence>